<dbReference type="VEuPathDB" id="FungiDB:ASPVEDRAFT_29551"/>
<dbReference type="Gene3D" id="1.10.1200.10">
    <property type="entry name" value="ACP-like"/>
    <property type="match status" value="1"/>
</dbReference>
<feature type="domain" description="Carrier" evidence="5">
    <location>
        <begin position="244"/>
        <end position="320"/>
    </location>
</feature>
<keyword evidence="2" id="KW-0597">Phosphoprotein</keyword>
<dbReference type="AlphaFoldDB" id="A0A1L9PNN0"/>
<evidence type="ECO:0000313" key="7">
    <source>
        <dbReference type="Proteomes" id="UP000184073"/>
    </source>
</evidence>
<evidence type="ECO:0000259" key="5">
    <source>
        <dbReference type="PROSITE" id="PS50075"/>
    </source>
</evidence>
<sequence>MVARRAASSDPGNIGFPYHAIGWIVDPNDVNRLMPVGAPGELLLESASLAQGYIGREEETQSTFVGRPTWREQVLPCSPGSRFLRTGDLVRYEPEDGSFCLLGRQGNRVKIRGQRLELGQVENSLHECIPARGLIIAGIIHPRAAKEPMLVAFVAGSGSKGSAKQDEDLFPAPTDEFRHEAREALRKLHHSLPSFMVPNTLLPISFIPRTVTGKVHRRHLYEQASGLSQSELFSYVSSRPCYRPPQTGDEVKLQRACAQVLQIAVECVGMEDNFIELGGHSLTAGQLVSVARADGLQLRLSQVLQQPTLAALAQDAGKLPVNMGPNSTETDPFRSLREHVRRQIIPGIDMSTVEDVLPTLHSQMAFARDHCVDFFIFRVDGPLDSVLLGEAWTALVNKLPILRTVFPTIQGDIVQLVLREIPSSINVVEPAGTDGVELYAQKLCKAGQETHYRVDSPTVQLTLVQAPADPGASALVLRLCHAQYDGMCLEKLMHSLFAAYHNRSIEVQSDFAQYTHACRQLRTPEAMSFWRQLLTDASPTQLDASAHCSEPDPILSSMRMSYTRDIPNLPTPRAFTLATCVKVAWSWVLRQETGHDDVVFSQLGSCRERVPLPAANSVIGPCVNSTPVPV</sequence>
<dbReference type="SUPFAM" id="SSF56801">
    <property type="entry name" value="Acetyl-CoA synthetase-like"/>
    <property type="match status" value="1"/>
</dbReference>
<evidence type="ECO:0000256" key="2">
    <source>
        <dbReference type="ARBA" id="ARBA00022553"/>
    </source>
</evidence>
<dbReference type="GO" id="GO:0005737">
    <property type="term" value="C:cytoplasm"/>
    <property type="evidence" value="ECO:0007669"/>
    <property type="project" value="TreeGrafter"/>
</dbReference>
<dbReference type="Pfam" id="PF00550">
    <property type="entry name" value="PP-binding"/>
    <property type="match status" value="1"/>
</dbReference>
<reference evidence="7" key="1">
    <citation type="journal article" date="2017" name="Genome Biol.">
        <title>Comparative genomics reveals high biological diversity and specific adaptations in the industrially and medically important fungal genus Aspergillus.</title>
        <authorList>
            <person name="de Vries R.P."/>
            <person name="Riley R."/>
            <person name="Wiebenga A."/>
            <person name="Aguilar-Osorio G."/>
            <person name="Amillis S."/>
            <person name="Uchima C.A."/>
            <person name="Anderluh G."/>
            <person name="Asadollahi M."/>
            <person name="Askin M."/>
            <person name="Barry K."/>
            <person name="Battaglia E."/>
            <person name="Bayram O."/>
            <person name="Benocci T."/>
            <person name="Braus-Stromeyer S.A."/>
            <person name="Caldana C."/>
            <person name="Canovas D."/>
            <person name="Cerqueira G.C."/>
            <person name="Chen F."/>
            <person name="Chen W."/>
            <person name="Choi C."/>
            <person name="Clum A."/>
            <person name="Dos Santos R.A."/>
            <person name="Damasio A.R."/>
            <person name="Diallinas G."/>
            <person name="Emri T."/>
            <person name="Fekete E."/>
            <person name="Flipphi M."/>
            <person name="Freyberg S."/>
            <person name="Gallo A."/>
            <person name="Gournas C."/>
            <person name="Habgood R."/>
            <person name="Hainaut M."/>
            <person name="Harispe M.L."/>
            <person name="Henrissat B."/>
            <person name="Hilden K.S."/>
            <person name="Hope R."/>
            <person name="Hossain A."/>
            <person name="Karabika E."/>
            <person name="Karaffa L."/>
            <person name="Karanyi Z."/>
            <person name="Krasevec N."/>
            <person name="Kuo A."/>
            <person name="Kusch H."/>
            <person name="LaButti K."/>
            <person name="Lagendijk E.L."/>
            <person name="Lapidus A."/>
            <person name="Levasseur A."/>
            <person name="Lindquist E."/>
            <person name="Lipzen A."/>
            <person name="Logrieco A.F."/>
            <person name="MacCabe A."/>
            <person name="Maekelae M.R."/>
            <person name="Malavazi I."/>
            <person name="Melin P."/>
            <person name="Meyer V."/>
            <person name="Mielnichuk N."/>
            <person name="Miskei M."/>
            <person name="Molnar A.P."/>
            <person name="Mule G."/>
            <person name="Ngan C.Y."/>
            <person name="Orejas M."/>
            <person name="Orosz E."/>
            <person name="Ouedraogo J.P."/>
            <person name="Overkamp K.M."/>
            <person name="Park H.-S."/>
            <person name="Perrone G."/>
            <person name="Piumi F."/>
            <person name="Punt P.J."/>
            <person name="Ram A.F."/>
            <person name="Ramon A."/>
            <person name="Rauscher S."/>
            <person name="Record E."/>
            <person name="Riano-Pachon D.M."/>
            <person name="Robert V."/>
            <person name="Roehrig J."/>
            <person name="Ruller R."/>
            <person name="Salamov A."/>
            <person name="Salih N.S."/>
            <person name="Samson R.A."/>
            <person name="Sandor E."/>
            <person name="Sanguinetti M."/>
            <person name="Schuetze T."/>
            <person name="Sepcic K."/>
            <person name="Shelest E."/>
            <person name="Sherlock G."/>
            <person name="Sophianopoulou V."/>
            <person name="Squina F.M."/>
            <person name="Sun H."/>
            <person name="Susca A."/>
            <person name="Todd R.B."/>
            <person name="Tsang A."/>
            <person name="Unkles S.E."/>
            <person name="van de Wiele N."/>
            <person name="van Rossen-Uffink D."/>
            <person name="Oliveira J.V."/>
            <person name="Vesth T.C."/>
            <person name="Visser J."/>
            <person name="Yu J.-H."/>
            <person name="Zhou M."/>
            <person name="Andersen M.R."/>
            <person name="Archer D.B."/>
            <person name="Baker S.E."/>
            <person name="Benoit I."/>
            <person name="Brakhage A.A."/>
            <person name="Braus G.H."/>
            <person name="Fischer R."/>
            <person name="Frisvad J.C."/>
            <person name="Goldman G.H."/>
            <person name="Houbraken J."/>
            <person name="Oakley B."/>
            <person name="Pocsi I."/>
            <person name="Scazzocchio C."/>
            <person name="Seiboth B."/>
            <person name="vanKuyk P.A."/>
            <person name="Wortman J."/>
            <person name="Dyer P.S."/>
            <person name="Grigoriev I.V."/>
        </authorList>
    </citation>
    <scope>NUCLEOTIDE SEQUENCE [LARGE SCALE GENOMIC DNA]</scope>
    <source>
        <strain evidence="7">CBS 583.65</strain>
    </source>
</reference>
<comment type="similarity">
    <text evidence="4">Belongs to the NRP synthetase family.</text>
</comment>
<accession>A0A1L9PNN0</accession>
<dbReference type="InterPro" id="IPR045851">
    <property type="entry name" value="AMP-bd_C_sf"/>
</dbReference>
<name>A0A1L9PNN0_ASPVE</name>
<dbReference type="Gene3D" id="3.30.559.30">
    <property type="entry name" value="Nonribosomal peptide synthetase, condensation domain"/>
    <property type="match status" value="1"/>
</dbReference>
<dbReference type="InterPro" id="IPR042099">
    <property type="entry name" value="ANL_N_sf"/>
</dbReference>
<evidence type="ECO:0000256" key="1">
    <source>
        <dbReference type="ARBA" id="ARBA00022450"/>
    </source>
</evidence>
<dbReference type="EMBL" id="KV878130">
    <property type="protein sequence ID" value="OJJ03015.1"/>
    <property type="molecule type" value="Genomic_DNA"/>
</dbReference>
<dbReference type="InterPro" id="IPR036736">
    <property type="entry name" value="ACP-like_sf"/>
</dbReference>
<dbReference type="Gene3D" id="3.30.300.30">
    <property type="match status" value="1"/>
</dbReference>
<dbReference type="Proteomes" id="UP000184073">
    <property type="component" value="Unassembled WGS sequence"/>
</dbReference>
<proteinExistence type="inferred from homology"/>
<dbReference type="InterPro" id="IPR023213">
    <property type="entry name" value="CAT-like_dom_sf"/>
</dbReference>
<dbReference type="GO" id="GO:0016874">
    <property type="term" value="F:ligase activity"/>
    <property type="evidence" value="ECO:0007669"/>
    <property type="project" value="UniProtKB-KW"/>
</dbReference>
<keyword evidence="3" id="KW-0436">Ligase</keyword>
<organism evidence="6 7">
    <name type="scientific">Aspergillus versicolor CBS 583.65</name>
    <dbReference type="NCBI Taxonomy" id="1036611"/>
    <lineage>
        <taxon>Eukaryota</taxon>
        <taxon>Fungi</taxon>
        <taxon>Dikarya</taxon>
        <taxon>Ascomycota</taxon>
        <taxon>Pezizomycotina</taxon>
        <taxon>Eurotiomycetes</taxon>
        <taxon>Eurotiomycetidae</taxon>
        <taxon>Eurotiales</taxon>
        <taxon>Aspergillaceae</taxon>
        <taxon>Aspergillus</taxon>
        <taxon>Aspergillus subgen. Nidulantes</taxon>
    </lineage>
</organism>
<dbReference type="GO" id="GO:0043041">
    <property type="term" value="P:amino acid activation for nonribosomal peptide biosynthetic process"/>
    <property type="evidence" value="ECO:0007669"/>
    <property type="project" value="TreeGrafter"/>
</dbReference>
<dbReference type="STRING" id="1036611.A0A1L9PNN0"/>
<dbReference type="GO" id="GO:0031177">
    <property type="term" value="F:phosphopantetheine binding"/>
    <property type="evidence" value="ECO:0007669"/>
    <property type="project" value="TreeGrafter"/>
</dbReference>
<evidence type="ECO:0000256" key="4">
    <source>
        <dbReference type="ARBA" id="ARBA00029454"/>
    </source>
</evidence>
<dbReference type="PANTHER" id="PTHR45527:SF3">
    <property type="entry name" value="SIDEROPHORE SYNTHETASE (EUROFUNG)"/>
    <property type="match status" value="1"/>
</dbReference>
<dbReference type="InterPro" id="IPR001242">
    <property type="entry name" value="Condensation_dom"/>
</dbReference>
<protein>
    <recommendedName>
        <fullName evidence="5">Carrier domain-containing protein</fullName>
    </recommendedName>
</protein>
<dbReference type="PROSITE" id="PS50075">
    <property type="entry name" value="CARRIER"/>
    <property type="match status" value="1"/>
</dbReference>
<evidence type="ECO:0000313" key="6">
    <source>
        <dbReference type="EMBL" id="OJJ03015.1"/>
    </source>
</evidence>
<dbReference type="GeneID" id="63725752"/>
<dbReference type="Gene3D" id="3.30.559.10">
    <property type="entry name" value="Chloramphenicol acetyltransferase-like domain"/>
    <property type="match status" value="1"/>
</dbReference>
<dbReference type="RefSeq" id="XP_040668777.1">
    <property type="nucleotide sequence ID" value="XM_040810241.1"/>
</dbReference>
<dbReference type="SUPFAM" id="SSF52777">
    <property type="entry name" value="CoA-dependent acyltransferases"/>
    <property type="match status" value="2"/>
</dbReference>
<dbReference type="Gene3D" id="3.40.50.12780">
    <property type="entry name" value="N-terminal domain of ligase-like"/>
    <property type="match status" value="1"/>
</dbReference>
<evidence type="ECO:0000256" key="3">
    <source>
        <dbReference type="ARBA" id="ARBA00022598"/>
    </source>
</evidence>
<keyword evidence="1" id="KW-0596">Phosphopantetheine</keyword>
<keyword evidence="7" id="KW-1185">Reference proteome</keyword>
<dbReference type="InterPro" id="IPR009081">
    <property type="entry name" value="PP-bd_ACP"/>
</dbReference>
<dbReference type="Pfam" id="PF00668">
    <property type="entry name" value="Condensation"/>
    <property type="match status" value="1"/>
</dbReference>
<dbReference type="OrthoDB" id="416786at2759"/>
<dbReference type="GO" id="GO:0044550">
    <property type="term" value="P:secondary metabolite biosynthetic process"/>
    <property type="evidence" value="ECO:0007669"/>
    <property type="project" value="TreeGrafter"/>
</dbReference>
<gene>
    <name evidence="6" type="ORF">ASPVEDRAFT_29551</name>
</gene>
<dbReference type="SUPFAM" id="SSF47336">
    <property type="entry name" value="ACP-like"/>
    <property type="match status" value="1"/>
</dbReference>
<dbReference type="PANTHER" id="PTHR45527">
    <property type="entry name" value="NONRIBOSOMAL PEPTIDE SYNTHETASE"/>
    <property type="match status" value="1"/>
</dbReference>